<accession>A0A8J1TC40</accession>
<dbReference type="Proteomes" id="UP000749559">
    <property type="component" value="Unassembled WGS sequence"/>
</dbReference>
<dbReference type="InterPro" id="IPR014716">
    <property type="entry name" value="Fibrinogen_a/b/g_C_1"/>
</dbReference>
<gene>
    <name evidence="1" type="ORF">OFUS_LOCUS23151</name>
</gene>
<dbReference type="EMBL" id="CAIIXF020000011">
    <property type="protein sequence ID" value="CAH1799097.1"/>
    <property type="molecule type" value="Genomic_DNA"/>
</dbReference>
<sequence>MDTILIFWTRLVILTTVICYRHAWQIEKVCRWRYNILTNIKQQNTKISELEDLVRKQKEEIDDLKQEMMKLKSLVEKVTVGVTTTSSPTSETAGKETTLDEMKKSLTEVIDTTDELTTAVNEIKQTEHYMNKTLNSIHIQDAFDCSLLSSYTGVKEIQANKQAVRVYCNRGWMSIARRFDGSVDFYRNWSDYQHGFGDPSGEYFIGLDNLAAVTGHSRYRLRIELTSWGNESHPGETKYAEYERFSVGNEADNYRLRVESYSGTAGDSLSYRDNMLFTTYDRENDLHRKLNCAEAMKGAWWYMWCAMSNLFGPYIQGGNCTSLSGECIIWYHWPEKLGSPDNHYYSFKAVDMKIYPLYPLHLQYGGIVEEIRRKQKLIEFHLKDIEGQLATYQDCSETFDFTGHLFIKTKTDKRLFRAYCNQGWLSIARRMDGSVDFFRSWSEYQAGFGSVSGEYFIGLDNLVSMLKDRRYKLRIELTTWGVEDTRFAEYSIFHVSNSSTNYSLTLDGYSGTAGDSLGVHNGTQFSTFDRDNEIIYKRNCAMTWHSGWWYSRYNNTTPMCGYANPFGLYVNGGKC</sequence>
<evidence type="ECO:0000313" key="2">
    <source>
        <dbReference type="Proteomes" id="UP000749559"/>
    </source>
</evidence>
<dbReference type="PROSITE" id="PS51406">
    <property type="entry name" value="FIBRINOGEN_C_2"/>
    <property type="match status" value="2"/>
</dbReference>
<keyword evidence="2" id="KW-1185">Reference proteome</keyword>
<proteinExistence type="predicted"/>
<dbReference type="SMART" id="SM00186">
    <property type="entry name" value="FBG"/>
    <property type="match status" value="2"/>
</dbReference>
<dbReference type="InterPro" id="IPR002181">
    <property type="entry name" value="Fibrinogen_a/b/g_C_dom"/>
</dbReference>
<dbReference type="Pfam" id="PF00147">
    <property type="entry name" value="Fibrinogen_C"/>
    <property type="match status" value="2"/>
</dbReference>
<dbReference type="InterPro" id="IPR050373">
    <property type="entry name" value="Fibrinogen_C-term_domain"/>
</dbReference>
<dbReference type="CDD" id="cd00087">
    <property type="entry name" value="FReD"/>
    <property type="match status" value="2"/>
</dbReference>
<dbReference type="OrthoDB" id="6129197at2759"/>
<dbReference type="SUPFAM" id="SSF56496">
    <property type="entry name" value="Fibrinogen C-terminal domain-like"/>
    <property type="match status" value="2"/>
</dbReference>
<protein>
    <submittedName>
        <fullName evidence="1">Uncharacterized protein</fullName>
    </submittedName>
</protein>
<reference evidence="1" key="1">
    <citation type="submission" date="2022-03" db="EMBL/GenBank/DDBJ databases">
        <authorList>
            <person name="Martin C."/>
        </authorList>
    </citation>
    <scope>NUCLEOTIDE SEQUENCE</scope>
</reference>
<dbReference type="AlphaFoldDB" id="A0A8J1TC40"/>
<dbReference type="Gene3D" id="3.90.215.10">
    <property type="entry name" value="Gamma Fibrinogen, chain A, domain 1"/>
    <property type="match status" value="2"/>
</dbReference>
<dbReference type="PANTHER" id="PTHR19143">
    <property type="entry name" value="FIBRINOGEN/TENASCIN/ANGIOPOEITIN"/>
    <property type="match status" value="1"/>
</dbReference>
<feature type="non-terminal residue" evidence="1">
    <location>
        <position position="1"/>
    </location>
</feature>
<name>A0A8J1TC40_OWEFU</name>
<evidence type="ECO:0000313" key="1">
    <source>
        <dbReference type="EMBL" id="CAH1799097.1"/>
    </source>
</evidence>
<dbReference type="InterPro" id="IPR036056">
    <property type="entry name" value="Fibrinogen-like_C"/>
</dbReference>
<dbReference type="GO" id="GO:0005615">
    <property type="term" value="C:extracellular space"/>
    <property type="evidence" value="ECO:0007669"/>
    <property type="project" value="TreeGrafter"/>
</dbReference>
<comment type="caution">
    <text evidence="1">The sequence shown here is derived from an EMBL/GenBank/DDBJ whole genome shotgun (WGS) entry which is preliminary data.</text>
</comment>
<organism evidence="1 2">
    <name type="scientific">Owenia fusiformis</name>
    <name type="common">Polychaete worm</name>
    <dbReference type="NCBI Taxonomy" id="6347"/>
    <lineage>
        <taxon>Eukaryota</taxon>
        <taxon>Metazoa</taxon>
        <taxon>Spiralia</taxon>
        <taxon>Lophotrochozoa</taxon>
        <taxon>Annelida</taxon>
        <taxon>Polychaeta</taxon>
        <taxon>Sedentaria</taxon>
        <taxon>Canalipalpata</taxon>
        <taxon>Sabellida</taxon>
        <taxon>Oweniida</taxon>
        <taxon>Oweniidae</taxon>
        <taxon>Owenia</taxon>
    </lineage>
</organism>